<proteinExistence type="predicted"/>
<gene>
    <name evidence="2" type="ORF">FTOL_00117</name>
</gene>
<dbReference type="AlphaFoldDB" id="A0AAE8LXT2"/>
<evidence type="ECO:0000256" key="1">
    <source>
        <dbReference type="SAM" id="Phobius"/>
    </source>
</evidence>
<reference evidence="2" key="1">
    <citation type="submission" date="2018-03" db="EMBL/GenBank/DDBJ databases">
        <authorList>
            <person name="Guldener U."/>
        </authorList>
    </citation>
    <scope>NUCLEOTIDE SEQUENCE</scope>
</reference>
<feature type="transmembrane region" description="Helical" evidence="1">
    <location>
        <begin position="46"/>
        <end position="66"/>
    </location>
</feature>
<keyword evidence="1" id="KW-0472">Membrane</keyword>
<dbReference type="EMBL" id="ONZP01000010">
    <property type="protein sequence ID" value="SPJ70389.1"/>
    <property type="molecule type" value="Genomic_DNA"/>
</dbReference>
<evidence type="ECO:0000313" key="2">
    <source>
        <dbReference type="EMBL" id="SPJ70389.1"/>
    </source>
</evidence>
<sequence>MEKNLKKPAEVLVVDEKVPTIRPLGPNSGNPPGAADVLFQLITSKLILQVLLATMTVLSLIGFCLVKIKGTLPRDPCGIGSTMALLAGSQICAQGSGIIPEAGQQMSESQLRRIFDGWVFSLGWWSSGSSVAPSLAPEDIQGSDTVRKLVSGTVITEMPGEQLFDVDVGKANG</sequence>
<name>A0AAE8LXT2_9HYPO</name>
<protein>
    <submittedName>
        <fullName evidence="2">Uncharacterized protein</fullName>
    </submittedName>
</protein>
<comment type="caution">
    <text evidence="2">The sequence shown here is derived from an EMBL/GenBank/DDBJ whole genome shotgun (WGS) entry which is preliminary data.</text>
</comment>
<evidence type="ECO:0000313" key="3">
    <source>
        <dbReference type="Proteomes" id="UP001187734"/>
    </source>
</evidence>
<dbReference type="Proteomes" id="UP001187734">
    <property type="component" value="Unassembled WGS sequence"/>
</dbReference>
<keyword evidence="3" id="KW-1185">Reference proteome</keyword>
<keyword evidence="1" id="KW-0812">Transmembrane</keyword>
<organism evidence="2 3">
    <name type="scientific">Fusarium torulosum</name>
    <dbReference type="NCBI Taxonomy" id="33205"/>
    <lineage>
        <taxon>Eukaryota</taxon>
        <taxon>Fungi</taxon>
        <taxon>Dikarya</taxon>
        <taxon>Ascomycota</taxon>
        <taxon>Pezizomycotina</taxon>
        <taxon>Sordariomycetes</taxon>
        <taxon>Hypocreomycetidae</taxon>
        <taxon>Hypocreales</taxon>
        <taxon>Nectriaceae</taxon>
        <taxon>Fusarium</taxon>
    </lineage>
</organism>
<keyword evidence="1" id="KW-1133">Transmembrane helix</keyword>
<accession>A0AAE8LXT2</accession>